<dbReference type="Proteomes" id="UP000472264">
    <property type="component" value="Chromosome 9"/>
</dbReference>
<dbReference type="Gene3D" id="2.30.42.10">
    <property type="match status" value="7"/>
</dbReference>
<name>A0A665VVP2_ECHNA</name>
<dbReference type="CDD" id="cd23061">
    <property type="entry name" value="PDZ1_PDZD2-like"/>
    <property type="match status" value="1"/>
</dbReference>
<reference evidence="3" key="3">
    <citation type="submission" date="2025-09" db="UniProtKB">
        <authorList>
            <consortium name="Ensembl"/>
        </authorList>
    </citation>
    <scope>IDENTIFICATION</scope>
</reference>
<feature type="region of interest" description="Disordered" evidence="1">
    <location>
        <begin position="474"/>
        <end position="496"/>
    </location>
</feature>
<dbReference type="SMART" id="SM00228">
    <property type="entry name" value="PDZ"/>
    <property type="match status" value="7"/>
</dbReference>
<evidence type="ECO:0000313" key="4">
    <source>
        <dbReference type="Proteomes" id="UP000472264"/>
    </source>
</evidence>
<dbReference type="PROSITE" id="PS50106">
    <property type="entry name" value="PDZ"/>
    <property type="match status" value="7"/>
</dbReference>
<accession>A0A665VVP2</accession>
<feature type="domain" description="PDZ" evidence="2">
    <location>
        <begin position="613"/>
        <end position="699"/>
    </location>
</feature>
<feature type="compositionally biased region" description="Polar residues" evidence="1">
    <location>
        <begin position="868"/>
        <end position="896"/>
    </location>
</feature>
<feature type="region of interest" description="Disordered" evidence="1">
    <location>
        <begin position="1027"/>
        <end position="1049"/>
    </location>
</feature>
<feature type="region of interest" description="Disordered" evidence="1">
    <location>
        <begin position="559"/>
        <end position="579"/>
    </location>
</feature>
<sequence length="2391" mass="259976">MPITQDNALSILPLLEEWQGEQSSRPQQACNLSLDSTYSKHVDQDLVQNGEKDNMCSNNSVNSGTAKDMSLCHAAIQKLVEYIKFNFVECDCAVSDSGSSYREGLDMEIHAVSLTKDEEDTSEFGLSFGNIPIFGDPDGRKKGGPRRRRDQGPIMDVGCIWVTEVRKRSPAARCGRIKLRDELLSVNGQLMVGVDVTGASYLADQCWNGGCIYMIMLRRVKRKAPLPPCEVNGDIPICSNNCEEKQQTRAALDIFERSENCKRIRKFGVISRSAFNQDTRDISDSELQSCYNGYNPTPTTGEDPSYNLSSHRFTEKSPDPFLHSLHSGGTPTLPARSRSQLLEYKMDSLSSEPASQFREGSHIWKMHMVKGQEGLGIQITGGRGSKRSPHGIIIAHIEEGGAIHRDSRLHAGDELLMINGQSLVGLTHQEAVAILRSTTGLVQLVVASREESDVGFERFPSTSLPDLVSTCGSSSSLSQTTFPQPHTSNSSTSLHSHFLSSNMDKLHEWSEVEAPEGSCGNPPPMKLCSRSQGGGSRLESVGENDELFVENKASGCKVVEKPPPGQRKHSLPQQLDATGGRQEYQIIKKSARSLSTIQVESPWRLAQPSIISSIVLMKGQGKGLGFSIVGGQDSARGQMGIFVKTIFPHGAAAADGRLKEGDEILEVNGDSLQGLTHQQAIQTFKQLKKGVVSLTIRTRLRSPSLTPCPTPTLLSRSSSPNSNASGGTPVPSGLEETDCRRGPGPGPKDCIIMEVTLNKEAGVGLGIGVCCLSLENSPPGIYIHSLALGSVAKMDGKLSRGDQILEVDSVSLRHAALGEAYAILSECGPGLVNIIISRHPNPKVSEQEMDLIIARSMYRDKLSRNRHSSPSQGLTCKSKSPNLSIKEQQGDSSPTLSWTMKRFLEPASRQGSLSSETELSQYFSQDVCSNSFMSDPILMGLSRDDLLHLQSCQISMGDNSSQSHAFNLSLSEVGSCPVYNTSEDKTPAPLHHNEETVCQPTAISSTTKVRSPLLRQRRVMCFEDELSDDEDSDNNGNTGHFHRMTKPDSVSFNDAQSPKMDSTVIIATSATSLIDVDGDNDSDRVPQMCGSHDNTASIHGSFSQGENCVINKSELDSSESPFMSIHCALGYNAGMESSISENCTTQVDRQVESKCHLNLEDKAVTQVKCMISTDTPNLLQQQKVTVDEPSPSLLPTQCERNLTAVGGSVSYCKRGDASELVGVCAIDIVTLKRTEEESFGLDLEIMSSPLKIIITGLKPGGAAERGSSAKLRPGDEIVKIGTKLVGSSDYQEICEMMQSLPTTLSLEVKRPVSAVAHLSSLMMTSESSGGAIRLTPATSVQGISNEGKKMHSYLQNSNHTSQIDHDLQIPITNVDDILLDVSLYSDANMHTKPAKETLFNEDILGRHTETLCEKAGILNEVKSSFLDGSVFEAQNEKCAILPEETTPENQPNENRNYKHMYPTGDDRDSDSDTAVDNERSLLEDSSEEEVEFCSCDAQKPAADGNVNLSQSKPSFQHASSLYTDLDQTFNGRHATCNSDVSVRGKENSSREQPSSVEEPCDKAQVCGETNLMIKLCPFPSSANVHVDSSLNSDLLENLNTKAALSQVVESETSGLSLSRSDPRVSMSMTNKRKALKCGTNSNCQATSLLKQTNGQKLHDNLDSSMWNSTLQLLSESQISPNDSVPKLKGLSIKSKSKPQEDPLQKLQRSLKTEPSNIKAALNHSTKLAPMTSSCLGTSEQFDTNSCPISRQKSDRQQVTTENVIVELAKGRDLHIDSKKTAESQGHFHQPPTQRTFIEVQLSSLCASSSPIVAHCEMANSEASKLNQKGTEVKLSPVLSAAISTVEKSVLVCNTKRNSLFSSKEMYSTKGSSSQSSTTVEKSEHLKSSKSRIYVKTMERQSFSTDTTLCAGYNPFSVQHKIKSFENLANFEKPVAKSSDIYSHALTCRASLNQRIAGYMDLVNADCRTRRSFSSDVDNIIPPTICSHPFGKPNITVMNLNSPPTHCNTASLLVDSPDAIVPKIPYGFTPQTPPVLRKKRVRVPHSRLQQLRALSMPELEKLCTGNFTKSQRTVDETEPDIQPTILPKAAEVDSFPPLAALMEVHVNKVRLRDPGSTVETCQKIPETHGPQPSLSISLKDLATSPAIQHKLQSLLLSVTVKSYIWALLKEAKVKDDTHLVLLCKEEGSGLGFSIAGGVDLEQKTITVHRVFTKGAASLEGTIQRGDSILSINGTSLEGKTHGEAVSCLHQARLSNQGLVVICRNKKNKLGVFDRLNVTSEPKCSPSKTPMETREVVDVAPDGALVIELDKTSAGLGFSLEGGKSSSHGDRPLIIKRIFKGGAAELSGLLEVGDEVLSINGCSLRGLMHHDAWKIIKATNEGPNYLLIRKMNT</sequence>
<dbReference type="InterPro" id="IPR001478">
    <property type="entry name" value="PDZ"/>
</dbReference>
<dbReference type="RefSeq" id="XP_029366553.1">
    <property type="nucleotide sequence ID" value="XM_029510693.1"/>
</dbReference>
<feature type="compositionally biased region" description="Low complexity" evidence="1">
    <location>
        <begin position="703"/>
        <end position="729"/>
    </location>
</feature>
<feature type="region of interest" description="Disordered" evidence="1">
    <location>
        <begin position="1537"/>
        <end position="1557"/>
    </location>
</feature>
<feature type="region of interest" description="Disordered" evidence="1">
    <location>
        <begin position="864"/>
        <end position="896"/>
    </location>
</feature>
<dbReference type="FunFam" id="2.30.42.10:FF:000127">
    <property type="entry name" value="Pro-interleukin-16"/>
    <property type="match status" value="1"/>
</dbReference>
<feature type="compositionally biased region" description="Low complexity" evidence="1">
    <location>
        <begin position="1442"/>
        <end position="1454"/>
    </location>
</feature>
<organism evidence="3 4">
    <name type="scientific">Echeneis naucrates</name>
    <name type="common">Live sharksucker</name>
    <dbReference type="NCBI Taxonomy" id="173247"/>
    <lineage>
        <taxon>Eukaryota</taxon>
        <taxon>Metazoa</taxon>
        <taxon>Chordata</taxon>
        <taxon>Craniata</taxon>
        <taxon>Vertebrata</taxon>
        <taxon>Euteleostomi</taxon>
        <taxon>Actinopterygii</taxon>
        <taxon>Neopterygii</taxon>
        <taxon>Teleostei</taxon>
        <taxon>Neoteleostei</taxon>
        <taxon>Acanthomorphata</taxon>
        <taxon>Carangaria</taxon>
        <taxon>Carangiformes</taxon>
        <taxon>Echeneidae</taxon>
        <taxon>Echeneis</taxon>
    </lineage>
</organism>
<feature type="region of interest" description="Disordered" evidence="1">
    <location>
        <begin position="1677"/>
        <end position="1713"/>
    </location>
</feature>
<protein>
    <recommendedName>
        <fullName evidence="2">PDZ domain-containing protein</fullName>
    </recommendedName>
</protein>
<reference evidence="3" key="1">
    <citation type="submission" date="2021-04" db="EMBL/GenBank/DDBJ databases">
        <authorList>
            <consortium name="Wellcome Sanger Institute Data Sharing"/>
        </authorList>
    </citation>
    <scope>NUCLEOTIDE SEQUENCE [LARGE SCALE GENOMIC DNA]</scope>
</reference>
<dbReference type="SUPFAM" id="SSF50156">
    <property type="entry name" value="PDZ domain-like"/>
    <property type="match status" value="7"/>
</dbReference>
<dbReference type="Pfam" id="PF00595">
    <property type="entry name" value="PDZ"/>
    <property type="match status" value="5"/>
</dbReference>
<feature type="domain" description="PDZ" evidence="2">
    <location>
        <begin position="2178"/>
        <end position="2250"/>
    </location>
</feature>
<feature type="compositionally biased region" description="Low complexity" evidence="1">
    <location>
        <begin position="1867"/>
        <end position="1879"/>
    </location>
</feature>
<feature type="domain" description="PDZ" evidence="2">
    <location>
        <begin position="754"/>
        <end position="839"/>
    </location>
</feature>
<feature type="region of interest" description="Disordered" evidence="1">
    <location>
        <begin position="703"/>
        <end position="742"/>
    </location>
</feature>
<dbReference type="CDD" id="cd06758">
    <property type="entry name" value="PDZ2_PDZD2-like"/>
    <property type="match status" value="1"/>
</dbReference>
<dbReference type="GeneID" id="115048869"/>
<dbReference type="OMA" id="EICELMH"/>
<reference evidence="3" key="2">
    <citation type="submission" date="2025-08" db="UniProtKB">
        <authorList>
            <consortium name="Ensembl"/>
        </authorList>
    </citation>
    <scope>IDENTIFICATION</scope>
</reference>
<evidence type="ECO:0000259" key="2">
    <source>
        <dbReference type="PROSITE" id="PS50106"/>
    </source>
</evidence>
<proteinExistence type="predicted"/>
<feature type="domain" description="PDZ" evidence="2">
    <location>
        <begin position="2304"/>
        <end position="2389"/>
    </location>
</feature>
<evidence type="ECO:0000256" key="1">
    <source>
        <dbReference type="SAM" id="MobiDB-lite"/>
    </source>
</evidence>
<dbReference type="CDD" id="cd06759">
    <property type="entry name" value="PDZ3_PDZD2-PDZ1_hPro-IL-16-like"/>
    <property type="match status" value="1"/>
</dbReference>
<keyword evidence="4" id="KW-1185">Reference proteome</keyword>
<gene>
    <name evidence="3" type="primary">pdzd2</name>
</gene>
<dbReference type="PANTHER" id="PTHR11324">
    <property type="entry name" value="IL16-RELATED"/>
    <property type="match status" value="1"/>
</dbReference>
<feature type="domain" description="PDZ" evidence="2">
    <location>
        <begin position="111"/>
        <end position="189"/>
    </location>
</feature>
<feature type="domain" description="PDZ" evidence="2">
    <location>
        <begin position="1228"/>
        <end position="1312"/>
    </location>
</feature>
<dbReference type="InParanoid" id="A0A665VVP2"/>
<dbReference type="Ensembl" id="ENSENLT00000036382.1">
    <property type="protein sequence ID" value="ENSENLP00000035427.1"/>
    <property type="gene ID" value="ENSENLG00000015477.1"/>
</dbReference>
<dbReference type="OrthoDB" id="42382at2759"/>
<dbReference type="CDD" id="cd06762">
    <property type="entry name" value="PDZ6_PDZD2-PDZ3_hPro-IL-16-like"/>
    <property type="match status" value="1"/>
</dbReference>
<dbReference type="PANTHER" id="PTHR11324:SF16">
    <property type="entry name" value="PDZ DOMAIN-CONTAINING PROTEIN 2"/>
    <property type="match status" value="1"/>
</dbReference>
<evidence type="ECO:0000313" key="3">
    <source>
        <dbReference type="Ensembl" id="ENSENLP00000035427.1"/>
    </source>
</evidence>
<dbReference type="CDD" id="cd06763">
    <property type="entry name" value="PDZ7_PDZD2-PDZ4_hPro-IL-16-like"/>
    <property type="match status" value="1"/>
</dbReference>
<feature type="region of interest" description="Disordered" evidence="1">
    <location>
        <begin position="1864"/>
        <end position="1883"/>
    </location>
</feature>
<dbReference type="CTD" id="23037"/>
<feature type="region of interest" description="Disordered" evidence="1">
    <location>
        <begin position="1441"/>
        <end position="1488"/>
    </location>
</feature>
<feature type="domain" description="PDZ" evidence="2">
    <location>
        <begin position="365"/>
        <end position="450"/>
    </location>
</feature>
<dbReference type="CDD" id="cd06760">
    <property type="entry name" value="PDZ4_PDZD2-PDZ2_hPro-IL-16-like"/>
    <property type="match status" value="1"/>
</dbReference>
<dbReference type="InterPro" id="IPR036034">
    <property type="entry name" value="PDZ_sf"/>
</dbReference>